<protein>
    <submittedName>
        <fullName evidence="4">Histidine kinase</fullName>
    </submittedName>
</protein>
<dbReference type="RefSeq" id="WP_117178939.1">
    <property type="nucleotide sequence ID" value="NZ_QFZK01000011.1"/>
</dbReference>
<dbReference type="CDD" id="cd04623">
    <property type="entry name" value="CBS_pair_bac_euk"/>
    <property type="match status" value="1"/>
</dbReference>
<dbReference type="SMART" id="SM00116">
    <property type="entry name" value="CBS"/>
    <property type="match status" value="2"/>
</dbReference>
<dbReference type="GO" id="GO:0016301">
    <property type="term" value="F:kinase activity"/>
    <property type="evidence" value="ECO:0007669"/>
    <property type="project" value="UniProtKB-KW"/>
</dbReference>
<keyword evidence="5" id="KW-1185">Reference proteome</keyword>
<dbReference type="PANTHER" id="PTHR43080">
    <property type="entry name" value="CBS DOMAIN-CONTAINING PROTEIN CBSX3, MITOCHONDRIAL"/>
    <property type="match status" value="1"/>
</dbReference>
<dbReference type="SUPFAM" id="SSF54631">
    <property type="entry name" value="CBS-domain pair"/>
    <property type="match status" value="1"/>
</dbReference>
<comment type="caution">
    <text evidence="4">The sequence shown here is derived from an EMBL/GenBank/DDBJ whole genome shotgun (WGS) entry which is preliminary data.</text>
</comment>
<dbReference type="InterPro" id="IPR051257">
    <property type="entry name" value="Diverse_CBS-Domain"/>
</dbReference>
<keyword evidence="4" id="KW-0418">Kinase</keyword>
<dbReference type="InterPro" id="IPR046342">
    <property type="entry name" value="CBS_dom_sf"/>
</dbReference>
<organism evidence="4 5">
    <name type="scientific">Rhodoferax lacus</name>
    <dbReference type="NCBI Taxonomy" id="2184758"/>
    <lineage>
        <taxon>Bacteria</taxon>
        <taxon>Pseudomonadati</taxon>
        <taxon>Pseudomonadota</taxon>
        <taxon>Betaproteobacteria</taxon>
        <taxon>Burkholderiales</taxon>
        <taxon>Comamonadaceae</taxon>
        <taxon>Rhodoferax</taxon>
    </lineage>
</organism>
<accession>A0A3E1R9H3</accession>
<dbReference type="InterPro" id="IPR000644">
    <property type="entry name" value="CBS_dom"/>
</dbReference>
<evidence type="ECO:0000256" key="1">
    <source>
        <dbReference type="ARBA" id="ARBA00023122"/>
    </source>
</evidence>
<evidence type="ECO:0000259" key="3">
    <source>
        <dbReference type="PROSITE" id="PS51371"/>
    </source>
</evidence>
<dbReference type="EMBL" id="QFZK01000011">
    <property type="protein sequence ID" value="RFO95903.1"/>
    <property type="molecule type" value="Genomic_DNA"/>
</dbReference>
<proteinExistence type="predicted"/>
<dbReference type="PROSITE" id="PS51371">
    <property type="entry name" value="CBS"/>
    <property type="match status" value="2"/>
</dbReference>
<keyword evidence="1 2" id="KW-0129">CBS domain</keyword>
<dbReference type="PANTHER" id="PTHR43080:SF2">
    <property type="entry name" value="CBS DOMAIN-CONTAINING PROTEIN"/>
    <property type="match status" value="1"/>
</dbReference>
<evidence type="ECO:0000313" key="5">
    <source>
        <dbReference type="Proteomes" id="UP000260665"/>
    </source>
</evidence>
<evidence type="ECO:0000313" key="4">
    <source>
        <dbReference type="EMBL" id="RFO95903.1"/>
    </source>
</evidence>
<sequence>MRPVRELLKSHDAPWSLKPQDSVFDALKILADHNVGALMVMDQGKLVGILSERDYTRKIALAGKSSKDTQVADIMTAKVLTVDAHSRTEDCMALMSHKKIRHMPVVDGDRVLGMISIRDIMDEIIADQEATISQLQSYIAS</sequence>
<dbReference type="AlphaFoldDB" id="A0A3E1R9H3"/>
<dbReference type="Pfam" id="PF00571">
    <property type="entry name" value="CBS"/>
    <property type="match status" value="2"/>
</dbReference>
<evidence type="ECO:0000256" key="2">
    <source>
        <dbReference type="PROSITE-ProRule" id="PRU00703"/>
    </source>
</evidence>
<gene>
    <name evidence="4" type="ORF">DIC66_15820</name>
</gene>
<feature type="domain" description="CBS" evidence="3">
    <location>
        <begin position="1"/>
        <end position="66"/>
    </location>
</feature>
<dbReference type="InterPro" id="IPR044725">
    <property type="entry name" value="CBSX3_CBS_dom"/>
</dbReference>
<dbReference type="Gene3D" id="3.10.580.10">
    <property type="entry name" value="CBS-domain"/>
    <property type="match status" value="1"/>
</dbReference>
<dbReference type="Proteomes" id="UP000260665">
    <property type="component" value="Unassembled WGS sequence"/>
</dbReference>
<reference evidence="4 5" key="1">
    <citation type="submission" date="2018-05" db="EMBL/GenBank/DDBJ databases">
        <title>Rhodoferax soyangensis sp.nov., isolated from an oligotrophic freshwater lake.</title>
        <authorList>
            <person name="Park M."/>
        </authorList>
    </citation>
    <scope>NUCLEOTIDE SEQUENCE [LARGE SCALE GENOMIC DNA]</scope>
    <source>
        <strain evidence="4 5">IMCC26218</strain>
    </source>
</reference>
<dbReference type="OrthoDB" id="9807125at2"/>
<feature type="domain" description="CBS" evidence="3">
    <location>
        <begin position="75"/>
        <end position="131"/>
    </location>
</feature>
<keyword evidence="4" id="KW-0808">Transferase</keyword>
<name>A0A3E1R9H3_9BURK</name>